<dbReference type="PANTHER" id="PTHR48081:SF6">
    <property type="entry name" value="PEPTIDASE S9 PROLYL OLIGOPEPTIDASE CATALYTIC DOMAIN-CONTAINING PROTEIN"/>
    <property type="match status" value="1"/>
</dbReference>
<keyword evidence="3" id="KW-0732">Signal</keyword>
<dbReference type="Pfam" id="PF07859">
    <property type="entry name" value="Abhydrolase_3"/>
    <property type="match status" value="1"/>
</dbReference>
<reference evidence="5 6" key="1">
    <citation type="submission" date="2022-01" db="EMBL/GenBank/DDBJ databases">
        <title>Collection of gut derived symbiotic bacterial strains cultured from healthy donors.</title>
        <authorList>
            <person name="Lin H."/>
            <person name="Kohout C."/>
            <person name="Waligurski E."/>
            <person name="Pamer E.G."/>
        </authorList>
    </citation>
    <scope>NUCLEOTIDE SEQUENCE [LARGE SCALE GENOMIC DNA]</scope>
    <source>
        <strain evidence="5 6">DFI.7.58</strain>
    </source>
</reference>
<feature type="signal peptide" evidence="3">
    <location>
        <begin position="1"/>
        <end position="37"/>
    </location>
</feature>
<evidence type="ECO:0000256" key="2">
    <source>
        <dbReference type="SAM" id="MobiDB-lite"/>
    </source>
</evidence>
<feature type="region of interest" description="Disordered" evidence="2">
    <location>
        <begin position="47"/>
        <end position="69"/>
    </location>
</feature>
<dbReference type="InterPro" id="IPR013094">
    <property type="entry name" value="AB_hydrolase_3"/>
</dbReference>
<feature type="domain" description="Alpha/beta hydrolase fold-3" evidence="4">
    <location>
        <begin position="293"/>
        <end position="458"/>
    </location>
</feature>
<comment type="caution">
    <text evidence="5">The sequence shown here is derived from an EMBL/GenBank/DDBJ whole genome shotgun (WGS) entry which is preliminary data.</text>
</comment>
<dbReference type="EMBL" id="JAKNHQ010000010">
    <property type="protein sequence ID" value="MCG4610998.1"/>
    <property type="molecule type" value="Genomic_DNA"/>
</dbReference>
<proteinExistence type="predicted"/>
<dbReference type="Proteomes" id="UP001298681">
    <property type="component" value="Unassembled WGS sequence"/>
</dbReference>
<evidence type="ECO:0000256" key="1">
    <source>
        <dbReference type="ARBA" id="ARBA00022801"/>
    </source>
</evidence>
<dbReference type="GO" id="GO:0016787">
    <property type="term" value="F:hydrolase activity"/>
    <property type="evidence" value="ECO:0007669"/>
    <property type="project" value="UniProtKB-KW"/>
</dbReference>
<dbReference type="PANTHER" id="PTHR48081">
    <property type="entry name" value="AB HYDROLASE SUPERFAMILY PROTEIN C4A8.06C"/>
    <property type="match status" value="1"/>
</dbReference>
<evidence type="ECO:0000259" key="4">
    <source>
        <dbReference type="Pfam" id="PF07859"/>
    </source>
</evidence>
<evidence type="ECO:0000313" key="6">
    <source>
        <dbReference type="Proteomes" id="UP001298681"/>
    </source>
</evidence>
<dbReference type="InterPro" id="IPR029058">
    <property type="entry name" value="AB_hydrolase_fold"/>
</dbReference>
<dbReference type="Gene3D" id="3.40.50.360">
    <property type="match status" value="1"/>
</dbReference>
<protein>
    <submittedName>
        <fullName evidence="5">Alpha/beta hydrolase fold domain-containing protein</fullName>
    </submittedName>
</protein>
<keyword evidence="1 5" id="KW-0378">Hydrolase</keyword>
<accession>A0ABS9MKE6</accession>
<dbReference type="InterPro" id="IPR029039">
    <property type="entry name" value="Flavoprotein-like_sf"/>
</dbReference>
<dbReference type="InterPro" id="IPR050300">
    <property type="entry name" value="GDXG_lipolytic_enzyme"/>
</dbReference>
<organism evidence="5 6">
    <name type="scientific">Anaeromassilibacillus senegalensis</name>
    <dbReference type="NCBI Taxonomy" id="1673717"/>
    <lineage>
        <taxon>Bacteria</taxon>
        <taxon>Bacillati</taxon>
        <taxon>Bacillota</taxon>
        <taxon>Clostridia</taxon>
        <taxon>Eubacteriales</taxon>
        <taxon>Acutalibacteraceae</taxon>
        <taxon>Anaeromassilibacillus</taxon>
    </lineage>
</organism>
<gene>
    <name evidence="5" type="ORF">L0P57_08635</name>
</gene>
<keyword evidence="6" id="KW-1185">Reference proteome</keyword>
<dbReference type="SUPFAM" id="SSF52218">
    <property type="entry name" value="Flavoproteins"/>
    <property type="match status" value="1"/>
</dbReference>
<feature type="chain" id="PRO_5045640918" evidence="3">
    <location>
        <begin position="38"/>
        <end position="479"/>
    </location>
</feature>
<sequence length="479" mass="51389">MARQPEPVLTDGKALAMKRLLSILSAMALLLSLCACGSEDAGHFALDMGNSSSQTERSDDDNTKPSGNSILIAYDPAQETVAQAADILADALSGDLQEIEDDSGLHADAYEYVLLGFAPDGDTLPQTVEAFLQRHDFGARTIYPFVLGGSDEDVISSAGLYSSISQLQPGALMGNDVLMVSPDMTKDAIRAWAESLGLNRAAAVPENTPANTVATAAVTPKEPQVLYLWEEGNAPAQTEYTVNNGGYSDGPDFRPYITSFPVPNGVDVKGAILVCPGGAFQFRSDQPEGIDVAEALSALGYQSFVVDYRLRPYTQQEGALDLARAVRFVRSHAEEYRIDPRDIAVMGFSAGGILSGEMLLNFDEDVNPATFDPKYQPDELDSVSADAAACGMIYSFYGRLSVGTTDVDLLHSGNLPPTFYCYGTRDPFYKQFLANADAAEEAGVAVERLQLDGMPHGFGASGDWIPTYDQWLSAIFADN</sequence>
<dbReference type="Gene3D" id="3.40.50.1820">
    <property type="entry name" value="alpha/beta hydrolase"/>
    <property type="match status" value="1"/>
</dbReference>
<dbReference type="RefSeq" id="WP_237966834.1">
    <property type="nucleotide sequence ID" value="NZ_JAKNHQ010000010.1"/>
</dbReference>
<evidence type="ECO:0000313" key="5">
    <source>
        <dbReference type="EMBL" id="MCG4610998.1"/>
    </source>
</evidence>
<evidence type="ECO:0000256" key="3">
    <source>
        <dbReference type="SAM" id="SignalP"/>
    </source>
</evidence>
<dbReference type="SUPFAM" id="SSF53474">
    <property type="entry name" value="alpha/beta-Hydrolases"/>
    <property type="match status" value="1"/>
</dbReference>
<name>A0ABS9MKE6_9FIRM</name>